<protein>
    <submittedName>
        <fullName evidence="1">Uncharacterized protein</fullName>
    </submittedName>
</protein>
<evidence type="ECO:0000313" key="1">
    <source>
        <dbReference type="EMBL" id="GHC43763.1"/>
    </source>
</evidence>
<organism evidence="1 2">
    <name type="scientific">Roseibacillus persicicus</name>
    <dbReference type="NCBI Taxonomy" id="454148"/>
    <lineage>
        <taxon>Bacteria</taxon>
        <taxon>Pseudomonadati</taxon>
        <taxon>Verrucomicrobiota</taxon>
        <taxon>Verrucomicrobiia</taxon>
        <taxon>Verrucomicrobiales</taxon>
        <taxon>Verrucomicrobiaceae</taxon>
        <taxon>Roseibacillus</taxon>
    </lineage>
</organism>
<dbReference type="EMBL" id="BMXI01000002">
    <property type="protein sequence ID" value="GHC43763.1"/>
    <property type="molecule type" value="Genomic_DNA"/>
</dbReference>
<dbReference type="AlphaFoldDB" id="A0A918WFX7"/>
<gene>
    <name evidence="1" type="ORF">GCM10007100_06180</name>
</gene>
<reference evidence="1" key="1">
    <citation type="journal article" date="2014" name="Int. J. Syst. Evol. Microbiol.">
        <title>Complete genome sequence of Corynebacterium casei LMG S-19264T (=DSM 44701T), isolated from a smear-ripened cheese.</title>
        <authorList>
            <consortium name="US DOE Joint Genome Institute (JGI-PGF)"/>
            <person name="Walter F."/>
            <person name="Albersmeier A."/>
            <person name="Kalinowski J."/>
            <person name="Ruckert C."/>
        </authorList>
    </citation>
    <scope>NUCLEOTIDE SEQUENCE</scope>
    <source>
        <strain evidence="1">KCTC 12988</strain>
    </source>
</reference>
<name>A0A918WFX7_9BACT</name>
<sequence>MKKQWIWTLALLLLLPTSLLAGSRGVSLAFLDATTGSRSKASLRLAELLEKDMRSLYVNPELATAFPWSEQDLELKVLKPADAGISFDRLLNTKDGAKIESLFKKIDYPDGLIVFFHDPEGGYARLKLYSWDGTEALLLRLPLEGKESAMSDSLMKGHRQGALIALGAAVRWSP</sequence>
<evidence type="ECO:0000313" key="2">
    <source>
        <dbReference type="Proteomes" id="UP000644507"/>
    </source>
</evidence>
<accession>A0A918WFX7</accession>
<proteinExistence type="predicted"/>
<dbReference type="Proteomes" id="UP000644507">
    <property type="component" value="Unassembled WGS sequence"/>
</dbReference>
<comment type="caution">
    <text evidence="1">The sequence shown here is derived from an EMBL/GenBank/DDBJ whole genome shotgun (WGS) entry which is preliminary data.</text>
</comment>
<dbReference type="RefSeq" id="WP_189567262.1">
    <property type="nucleotide sequence ID" value="NZ_BMXI01000002.1"/>
</dbReference>
<keyword evidence="2" id="KW-1185">Reference proteome</keyword>
<reference evidence="1" key="2">
    <citation type="submission" date="2020-09" db="EMBL/GenBank/DDBJ databases">
        <authorList>
            <person name="Sun Q."/>
            <person name="Kim S."/>
        </authorList>
    </citation>
    <scope>NUCLEOTIDE SEQUENCE</scope>
    <source>
        <strain evidence="1">KCTC 12988</strain>
    </source>
</reference>